<feature type="domain" description="HTH tetR-type" evidence="3">
    <location>
        <begin position="3"/>
        <end position="63"/>
    </location>
</feature>
<dbReference type="OrthoDB" id="9810250at2"/>
<dbReference type="STRING" id="1034346.GCA_000313565_01718"/>
<evidence type="ECO:0000313" key="5">
    <source>
        <dbReference type="Proteomes" id="UP000247612"/>
    </source>
</evidence>
<accession>A0A318KR83</accession>
<name>A0A318KR83_9FIRM</name>
<comment type="caution">
    <text evidence="4">The sequence shown here is derived from an EMBL/GenBank/DDBJ whole genome shotgun (WGS) entry which is preliminary data.</text>
</comment>
<dbReference type="InterPro" id="IPR009057">
    <property type="entry name" value="Homeodomain-like_sf"/>
</dbReference>
<dbReference type="SUPFAM" id="SSF46689">
    <property type="entry name" value="Homeodomain-like"/>
    <property type="match status" value="1"/>
</dbReference>
<organism evidence="4 5">
    <name type="scientific">Dielma fastidiosa</name>
    <dbReference type="NCBI Taxonomy" id="1034346"/>
    <lineage>
        <taxon>Bacteria</taxon>
        <taxon>Bacillati</taxon>
        <taxon>Bacillota</taxon>
        <taxon>Erysipelotrichia</taxon>
        <taxon>Erysipelotrichales</taxon>
        <taxon>Erysipelotrichaceae</taxon>
        <taxon>Dielma</taxon>
    </lineage>
</organism>
<dbReference type="InterPro" id="IPR039532">
    <property type="entry name" value="TetR_C_Firmicutes"/>
</dbReference>
<dbReference type="PANTHER" id="PTHR43479">
    <property type="entry name" value="ACREF/ENVCD OPERON REPRESSOR-RELATED"/>
    <property type="match status" value="1"/>
</dbReference>
<dbReference type="GO" id="GO:0003677">
    <property type="term" value="F:DNA binding"/>
    <property type="evidence" value="ECO:0007669"/>
    <property type="project" value="UniProtKB-UniRule"/>
</dbReference>
<keyword evidence="5" id="KW-1185">Reference proteome</keyword>
<dbReference type="PANTHER" id="PTHR43479:SF7">
    <property type="entry name" value="TETR-FAMILY TRANSCRIPTIONAL REGULATOR"/>
    <property type="match status" value="1"/>
</dbReference>
<evidence type="ECO:0000256" key="2">
    <source>
        <dbReference type="PROSITE-ProRule" id="PRU00335"/>
    </source>
</evidence>
<feature type="DNA-binding region" description="H-T-H motif" evidence="2">
    <location>
        <begin position="26"/>
        <end position="45"/>
    </location>
</feature>
<reference evidence="4 5" key="1">
    <citation type="submission" date="2018-05" db="EMBL/GenBank/DDBJ databases">
        <title>Genomic Encyclopedia of Type Strains, Phase IV (KMG-IV): sequencing the most valuable type-strain genomes for metagenomic binning, comparative biology and taxonomic classification.</title>
        <authorList>
            <person name="Goeker M."/>
        </authorList>
    </citation>
    <scope>NUCLEOTIDE SEQUENCE [LARGE SCALE GENOMIC DNA]</scope>
    <source>
        <strain evidence="4 5">JC118</strain>
    </source>
</reference>
<gene>
    <name evidence="4" type="ORF">DES51_104227</name>
</gene>
<dbReference type="Gene3D" id="1.10.357.10">
    <property type="entry name" value="Tetracycline Repressor, domain 2"/>
    <property type="match status" value="1"/>
</dbReference>
<evidence type="ECO:0000256" key="1">
    <source>
        <dbReference type="ARBA" id="ARBA00023125"/>
    </source>
</evidence>
<sequence length="177" mass="20485">MPINMKAVIADAFVSLAQRKNVDKITVKDLVEACGISRQTFYYHFQDILEVIEWSMQQAMQEMLAQSLAVDDPEKALRIFITAAAENQEIIKKLMHSQRREQVERMMFHAIQDGMMQLARDKAPHDLSYSDLEMAVHFYTYGIVGLLLEYSSMKQLDINRFAHQLNLLLSGRLINFN</sequence>
<dbReference type="InterPro" id="IPR001647">
    <property type="entry name" value="HTH_TetR"/>
</dbReference>
<keyword evidence="1 2" id="KW-0238">DNA-binding</keyword>
<evidence type="ECO:0000313" key="4">
    <source>
        <dbReference type="EMBL" id="PXX80220.1"/>
    </source>
</evidence>
<protein>
    <submittedName>
        <fullName evidence="4">TetR family transcriptional regulator</fullName>
    </submittedName>
</protein>
<dbReference type="Proteomes" id="UP000247612">
    <property type="component" value="Unassembled WGS sequence"/>
</dbReference>
<proteinExistence type="predicted"/>
<dbReference type="PROSITE" id="PS50977">
    <property type="entry name" value="HTH_TETR_2"/>
    <property type="match status" value="1"/>
</dbReference>
<dbReference type="EMBL" id="QJKH01000004">
    <property type="protein sequence ID" value="PXX80220.1"/>
    <property type="molecule type" value="Genomic_DNA"/>
</dbReference>
<dbReference type="Pfam" id="PF14278">
    <property type="entry name" value="TetR_C_8"/>
    <property type="match status" value="1"/>
</dbReference>
<dbReference type="AlphaFoldDB" id="A0A318KR83"/>
<evidence type="ECO:0000259" key="3">
    <source>
        <dbReference type="PROSITE" id="PS50977"/>
    </source>
</evidence>
<dbReference type="RefSeq" id="WP_022938023.1">
    <property type="nucleotide sequence ID" value="NZ_CABKRQ010000004.1"/>
</dbReference>
<dbReference type="Pfam" id="PF00440">
    <property type="entry name" value="TetR_N"/>
    <property type="match status" value="1"/>
</dbReference>
<dbReference type="InterPro" id="IPR050624">
    <property type="entry name" value="HTH-type_Tx_Regulator"/>
</dbReference>